<dbReference type="Gene3D" id="3.40.50.1980">
    <property type="entry name" value="Nitrogenase molybdenum iron protein domain"/>
    <property type="match status" value="2"/>
</dbReference>
<feature type="transmembrane region" description="Helical" evidence="1">
    <location>
        <begin position="21"/>
        <end position="44"/>
    </location>
</feature>
<name>A0A1M7YDB8_9BACT</name>
<accession>A0A1M7YDB8</accession>
<dbReference type="Proteomes" id="UP000184603">
    <property type="component" value="Unassembled WGS sequence"/>
</dbReference>
<keyword evidence="1" id="KW-0472">Membrane</keyword>
<dbReference type="PANTHER" id="PTHR30535">
    <property type="entry name" value="VITAMIN B12-BINDING PROTEIN"/>
    <property type="match status" value="1"/>
</dbReference>
<dbReference type="PANTHER" id="PTHR30535:SF34">
    <property type="entry name" value="MOLYBDATE-BINDING PROTEIN MOLA"/>
    <property type="match status" value="1"/>
</dbReference>
<dbReference type="Pfam" id="PF01497">
    <property type="entry name" value="Peripla_BP_2"/>
    <property type="match status" value="1"/>
</dbReference>
<sequence length="339" mass="37989">MYQTKPHTFTTGTTMSKPQALHIYVISLLMLVMTPLVTIAQTIVDDEGQEISFAKPFSKIISLYPAHTENLASLGCDSELIGIGESDNYPEKFTSKPRFSYRDNTEKFLAAEPDLLLIRPMISRSQPELIEKLRAIGITIVSLQPTSIDQMFSYWQKLGDLCGRNDQAQKMAKKFSDELTRQEALLPQNEKDRPTVYFESIHSKMKTFDPDAITMFALKIGGGNNIAVDASGRNDSNIAPYGKEKLLSKAEEIDVFLSQVGRMNRVSLTDIYSEPGFQLIKAIRTKSVCLIEEDIVSRPTMRLIDGIRQIHSCLYPDAPSATSMTTGNMPKPTIHITRQ</sequence>
<dbReference type="AlphaFoldDB" id="A0A1M7YDB8"/>
<proteinExistence type="predicted"/>
<dbReference type="PROSITE" id="PS50983">
    <property type="entry name" value="FE_B12_PBP"/>
    <property type="match status" value="1"/>
</dbReference>
<gene>
    <name evidence="3" type="ORF">SAMN02745220_03553</name>
</gene>
<keyword evidence="1" id="KW-0812">Transmembrane</keyword>
<organism evidence="3 4">
    <name type="scientific">Desulfopila aestuarii DSM 18488</name>
    <dbReference type="NCBI Taxonomy" id="1121416"/>
    <lineage>
        <taxon>Bacteria</taxon>
        <taxon>Pseudomonadati</taxon>
        <taxon>Thermodesulfobacteriota</taxon>
        <taxon>Desulfobulbia</taxon>
        <taxon>Desulfobulbales</taxon>
        <taxon>Desulfocapsaceae</taxon>
        <taxon>Desulfopila</taxon>
    </lineage>
</organism>
<dbReference type="InterPro" id="IPR050902">
    <property type="entry name" value="ABC_Transporter_SBP"/>
</dbReference>
<evidence type="ECO:0000256" key="1">
    <source>
        <dbReference type="SAM" id="Phobius"/>
    </source>
</evidence>
<keyword evidence="4" id="KW-1185">Reference proteome</keyword>
<evidence type="ECO:0000313" key="3">
    <source>
        <dbReference type="EMBL" id="SHO50625.1"/>
    </source>
</evidence>
<dbReference type="InterPro" id="IPR002491">
    <property type="entry name" value="ABC_transptr_periplasmic_BD"/>
</dbReference>
<dbReference type="EMBL" id="FRFE01000020">
    <property type="protein sequence ID" value="SHO50625.1"/>
    <property type="molecule type" value="Genomic_DNA"/>
</dbReference>
<dbReference type="SUPFAM" id="SSF53807">
    <property type="entry name" value="Helical backbone' metal receptor"/>
    <property type="match status" value="1"/>
</dbReference>
<evidence type="ECO:0000259" key="2">
    <source>
        <dbReference type="PROSITE" id="PS50983"/>
    </source>
</evidence>
<dbReference type="STRING" id="1121416.SAMN02745220_03553"/>
<reference evidence="3 4" key="1">
    <citation type="submission" date="2016-12" db="EMBL/GenBank/DDBJ databases">
        <authorList>
            <person name="Song W.-J."/>
            <person name="Kurnit D.M."/>
        </authorList>
    </citation>
    <scope>NUCLEOTIDE SEQUENCE [LARGE SCALE GENOMIC DNA]</scope>
    <source>
        <strain evidence="3 4">DSM 18488</strain>
    </source>
</reference>
<feature type="domain" description="Fe/B12 periplasmic-binding" evidence="2">
    <location>
        <begin position="59"/>
        <end position="318"/>
    </location>
</feature>
<keyword evidence="1" id="KW-1133">Transmembrane helix</keyword>
<protein>
    <submittedName>
        <fullName evidence="3">Iron complex transport system substrate-binding protein</fullName>
    </submittedName>
</protein>
<evidence type="ECO:0000313" key="4">
    <source>
        <dbReference type="Proteomes" id="UP000184603"/>
    </source>
</evidence>